<dbReference type="Proteomes" id="UP000199361">
    <property type="component" value="Unassembled WGS sequence"/>
</dbReference>
<evidence type="ECO:0000256" key="2">
    <source>
        <dbReference type="SAM" id="SignalP"/>
    </source>
</evidence>
<feature type="signal peptide" evidence="2">
    <location>
        <begin position="1"/>
        <end position="22"/>
    </location>
</feature>
<reference evidence="3 4" key="1">
    <citation type="submission" date="2016-10" db="EMBL/GenBank/DDBJ databases">
        <authorList>
            <person name="de Groot N.N."/>
        </authorList>
    </citation>
    <scope>NUCLEOTIDE SEQUENCE [LARGE SCALE GENOMIC DNA]</scope>
    <source>
        <strain evidence="3 4">CGMCC 4.5598</strain>
    </source>
</reference>
<proteinExistence type="predicted"/>
<gene>
    <name evidence="3" type="ORF">SAMN05421811_104385</name>
</gene>
<sequence>MIRRILAGAAIAAVAFGFSASAATANVDPRPNNSGQAVLSQWQIVDDVLNDVANHSLNNLDVNIIQLADEIDLDVLNNNQPEVGDGNRNVDLHNAGTYIS</sequence>
<feature type="region of interest" description="Disordered" evidence="1">
    <location>
        <begin position="80"/>
        <end position="100"/>
    </location>
</feature>
<protein>
    <recommendedName>
        <fullName evidence="5">Secreted protein</fullName>
    </recommendedName>
</protein>
<dbReference type="RefSeq" id="WP_091081400.1">
    <property type="nucleotide sequence ID" value="NZ_FOHX01000004.1"/>
</dbReference>
<evidence type="ECO:0000256" key="1">
    <source>
        <dbReference type="SAM" id="MobiDB-lite"/>
    </source>
</evidence>
<accession>A0A1I0HP80</accession>
<name>A0A1I0HP80_9ACTN</name>
<feature type="chain" id="PRO_5011605961" description="Secreted protein" evidence="2">
    <location>
        <begin position="23"/>
        <end position="100"/>
    </location>
</feature>
<keyword evidence="4" id="KW-1185">Reference proteome</keyword>
<keyword evidence="2" id="KW-0732">Signal</keyword>
<dbReference type="AlphaFoldDB" id="A0A1I0HP80"/>
<organism evidence="3 4">
    <name type="scientific">Nonomuraea wenchangensis</name>
    <dbReference type="NCBI Taxonomy" id="568860"/>
    <lineage>
        <taxon>Bacteria</taxon>
        <taxon>Bacillati</taxon>
        <taxon>Actinomycetota</taxon>
        <taxon>Actinomycetes</taxon>
        <taxon>Streptosporangiales</taxon>
        <taxon>Streptosporangiaceae</taxon>
        <taxon>Nonomuraea</taxon>
    </lineage>
</organism>
<evidence type="ECO:0000313" key="4">
    <source>
        <dbReference type="Proteomes" id="UP000199361"/>
    </source>
</evidence>
<evidence type="ECO:0008006" key="5">
    <source>
        <dbReference type="Google" id="ProtNLM"/>
    </source>
</evidence>
<dbReference type="OrthoDB" id="3542883at2"/>
<evidence type="ECO:0000313" key="3">
    <source>
        <dbReference type="EMBL" id="SET84979.1"/>
    </source>
</evidence>
<dbReference type="EMBL" id="FOHX01000004">
    <property type="protein sequence ID" value="SET84979.1"/>
    <property type="molecule type" value="Genomic_DNA"/>
</dbReference>